<feature type="region of interest" description="Disordered" evidence="6">
    <location>
        <begin position="466"/>
        <end position="523"/>
    </location>
</feature>
<feature type="domain" description="Protein kinase" evidence="8">
    <location>
        <begin position="16"/>
        <end position="271"/>
    </location>
</feature>
<gene>
    <name evidence="9" type="ORF">DQ384_07195</name>
</gene>
<dbReference type="InterPro" id="IPR017441">
    <property type="entry name" value="Protein_kinase_ATP_BS"/>
</dbReference>
<protein>
    <submittedName>
        <fullName evidence="9">Serine/threonine protein kinase</fullName>
    </submittedName>
</protein>
<dbReference type="InterPro" id="IPR000719">
    <property type="entry name" value="Prot_kinase_dom"/>
</dbReference>
<dbReference type="AlphaFoldDB" id="A0A367FPF9"/>
<dbReference type="InterPro" id="IPR011009">
    <property type="entry name" value="Kinase-like_dom_sf"/>
</dbReference>
<evidence type="ECO:0000313" key="10">
    <source>
        <dbReference type="Proteomes" id="UP000253094"/>
    </source>
</evidence>
<keyword evidence="7" id="KW-0812">Transmembrane</keyword>
<dbReference type="GO" id="GO:0005524">
    <property type="term" value="F:ATP binding"/>
    <property type="evidence" value="ECO:0007669"/>
    <property type="project" value="UniProtKB-UniRule"/>
</dbReference>
<reference evidence="9 10" key="1">
    <citation type="submission" date="2018-06" db="EMBL/GenBank/DDBJ databases">
        <title>Sphaerisporangium craniellae sp. nov., isolated from a marine sponge in the South China Sea.</title>
        <authorList>
            <person name="Li L."/>
        </authorList>
    </citation>
    <scope>NUCLEOTIDE SEQUENCE [LARGE SCALE GENOMIC DNA]</scope>
    <source>
        <strain evidence="9 10">CCTCC AA 208026</strain>
    </source>
</reference>
<feature type="compositionally biased region" description="Basic and acidic residues" evidence="6">
    <location>
        <begin position="376"/>
        <end position="390"/>
    </location>
</feature>
<keyword evidence="2 5" id="KW-0547">Nucleotide-binding</keyword>
<dbReference type="CDD" id="cd14014">
    <property type="entry name" value="STKc_PknB_like"/>
    <property type="match status" value="1"/>
</dbReference>
<proteinExistence type="predicted"/>
<feature type="compositionally biased region" description="Gly residues" evidence="6">
    <location>
        <begin position="288"/>
        <end position="299"/>
    </location>
</feature>
<comment type="caution">
    <text evidence="9">The sequence shown here is derived from an EMBL/GenBank/DDBJ whole genome shotgun (WGS) entry which is preliminary data.</text>
</comment>
<dbReference type="PANTHER" id="PTHR43289">
    <property type="entry name" value="MITOGEN-ACTIVATED PROTEIN KINASE KINASE KINASE 20-RELATED"/>
    <property type="match status" value="1"/>
</dbReference>
<feature type="transmembrane region" description="Helical" evidence="7">
    <location>
        <begin position="532"/>
        <end position="563"/>
    </location>
</feature>
<evidence type="ECO:0000256" key="3">
    <source>
        <dbReference type="ARBA" id="ARBA00022777"/>
    </source>
</evidence>
<evidence type="ECO:0000313" key="9">
    <source>
        <dbReference type="EMBL" id="RCG32278.1"/>
    </source>
</evidence>
<evidence type="ECO:0000256" key="4">
    <source>
        <dbReference type="ARBA" id="ARBA00022840"/>
    </source>
</evidence>
<feature type="compositionally biased region" description="Pro residues" evidence="6">
    <location>
        <begin position="418"/>
        <end position="442"/>
    </location>
</feature>
<dbReference type="GO" id="GO:0004674">
    <property type="term" value="F:protein serine/threonine kinase activity"/>
    <property type="evidence" value="ECO:0007669"/>
    <property type="project" value="UniProtKB-KW"/>
</dbReference>
<evidence type="ECO:0000256" key="1">
    <source>
        <dbReference type="ARBA" id="ARBA00022679"/>
    </source>
</evidence>
<keyword evidence="4 5" id="KW-0067">ATP-binding</keyword>
<keyword evidence="10" id="KW-1185">Reference proteome</keyword>
<dbReference type="PRINTS" id="PR01217">
    <property type="entry name" value="PRICHEXTENSN"/>
</dbReference>
<feature type="region of interest" description="Disordered" evidence="6">
    <location>
        <begin position="361"/>
        <end position="442"/>
    </location>
</feature>
<feature type="transmembrane region" description="Helical" evidence="7">
    <location>
        <begin position="672"/>
        <end position="694"/>
    </location>
</feature>
<dbReference type="PANTHER" id="PTHR43289:SF34">
    <property type="entry name" value="SERINE_THREONINE-PROTEIN KINASE YBDM-RELATED"/>
    <property type="match status" value="1"/>
</dbReference>
<keyword evidence="3 9" id="KW-0418">Kinase</keyword>
<name>A0A367FPF9_9ACTN</name>
<keyword evidence="9" id="KW-0723">Serine/threonine-protein kinase</keyword>
<dbReference type="Pfam" id="PF00069">
    <property type="entry name" value="Pkinase"/>
    <property type="match status" value="1"/>
</dbReference>
<sequence>MTGETMRETMDRLGPYRLLRRLGEGGMGVVHLSLDDEGRQVAVKVLHPHVAADLKARDRLTREVETMRRVRSPRVAAVIDAELTGRTPYIVTRFAPGRTLEETVLSDGPLPADAVIRLARGLCEALIAIHAADVIHRDFKPANVMLVGGDPLVIDFGIAHLVNATRLTQTGMFVGTPGYLAPEIIRDEEITQAADVHALAATVFFGATGKPPFGTGTFESVCYNIMEGRANIDQAPVWLRGWLRAAFAVDASARPDARRLLAMSRALDPSVTALQESPARAGDTRRIGGSGGAGNANGEGAGRLRGTMAPGTPGAPGVAGVPGVPGVSGADDGTRVLDDGTRVLDDGTRVLGDGTRVLTDGTRVLAGSGAEGNEPDEPRTKREKLAREDSFSDLLPPVRYAEPERRRRAAAASSSPPAVSPPAVSPPRASPPAAPPAAAPPAYAPPPASYAPPPAYPPAPYGPPPGYAPPPYPDQRVAYPPAPPPAPGAARGSAPPPAGARPYQPDQGPGHGRGPEGEARRDRPRYRAGHPLLSALLLVVAVAFARMVPVLGCVFMVVVVLCLRVGEHLWGDLADRRAVRGSSASDPLLAVLGTPWALIKSALATLVITPLAAMFGVCAWGALHYMANMDGDSAAAWGASAFVAGLFVLPGGGKPRKAVARTLTAVIRSPGAGMVVTIIVATLAFFAVMTAVTAEPSWTPWEAPSQVINSLSASARSSATGLVSGLVEDLLKNLGLGFLAFWGK</sequence>
<evidence type="ECO:0000256" key="6">
    <source>
        <dbReference type="SAM" id="MobiDB-lite"/>
    </source>
</evidence>
<feature type="region of interest" description="Disordered" evidence="6">
    <location>
        <begin position="272"/>
        <end position="299"/>
    </location>
</feature>
<dbReference type="Proteomes" id="UP000253094">
    <property type="component" value="Unassembled WGS sequence"/>
</dbReference>
<dbReference type="PROSITE" id="PS50011">
    <property type="entry name" value="PROTEIN_KINASE_DOM"/>
    <property type="match status" value="1"/>
</dbReference>
<accession>A0A367FPF9</accession>
<dbReference type="RefSeq" id="WP_114027893.1">
    <property type="nucleotide sequence ID" value="NZ_QOIL01000003.1"/>
</dbReference>
<feature type="transmembrane region" description="Helical" evidence="7">
    <location>
        <begin position="602"/>
        <end position="622"/>
    </location>
</feature>
<dbReference type="InterPro" id="IPR008271">
    <property type="entry name" value="Ser/Thr_kinase_AS"/>
</dbReference>
<dbReference type="PROSITE" id="PS00107">
    <property type="entry name" value="PROTEIN_KINASE_ATP"/>
    <property type="match status" value="1"/>
</dbReference>
<dbReference type="OrthoDB" id="9762169at2"/>
<evidence type="ECO:0000256" key="7">
    <source>
        <dbReference type="SAM" id="Phobius"/>
    </source>
</evidence>
<evidence type="ECO:0000256" key="2">
    <source>
        <dbReference type="ARBA" id="ARBA00022741"/>
    </source>
</evidence>
<evidence type="ECO:0000259" key="8">
    <source>
        <dbReference type="PROSITE" id="PS50011"/>
    </source>
</evidence>
<keyword evidence="7" id="KW-1133">Transmembrane helix</keyword>
<dbReference type="SUPFAM" id="SSF56112">
    <property type="entry name" value="Protein kinase-like (PK-like)"/>
    <property type="match status" value="1"/>
</dbReference>
<feature type="binding site" evidence="5">
    <location>
        <position position="44"/>
    </location>
    <ligand>
        <name>ATP</name>
        <dbReference type="ChEBI" id="CHEBI:30616"/>
    </ligand>
</feature>
<dbReference type="EMBL" id="QOIL01000003">
    <property type="protein sequence ID" value="RCG32278.1"/>
    <property type="molecule type" value="Genomic_DNA"/>
</dbReference>
<dbReference type="PROSITE" id="PS00108">
    <property type="entry name" value="PROTEIN_KINASE_ST"/>
    <property type="match status" value="1"/>
</dbReference>
<evidence type="ECO:0000256" key="5">
    <source>
        <dbReference type="PROSITE-ProRule" id="PRU10141"/>
    </source>
</evidence>
<keyword evidence="7" id="KW-0472">Membrane</keyword>
<keyword evidence="1" id="KW-0808">Transferase</keyword>
<dbReference type="Gene3D" id="1.10.510.10">
    <property type="entry name" value="Transferase(Phosphotransferase) domain 1"/>
    <property type="match status" value="1"/>
</dbReference>
<feature type="transmembrane region" description="Helical" evidence="7">
    <location>
        <begin position="634"/>
        <end position="652"/>
    </location>
</feature>
<dbReference type="Gene3D" id="3.30.200.20">
    <property type="entry name" value="Phosphorylase Kinase, domain 1"/>
    <property type="match status" value="1"/>
</dbReference>
<organism evidence="9 10">
    <name type="scientific">Sphaerisporangium album</name>
    <dbReference type="NCBI Taxonomy" id="509200"/>
    <lineage>
        <taxon>Bacteria</taxon>
        <taxon>Bacillati</taxon>
        <taxon>Actinomycetota</taxon>
        <taxon>Actinomycetes</taxon>
        <taxon>Streptosporangiales</taxon>
        <taxon>Streptosporangiaceae</taxon>
        <taxon>Sphaerisporangium</taxon>
    </lineage>
</organism>